<sequence>MEILQGIEKIPDPVVADKTRKAIQVLRRTCALYPLDKVAFSFNGGKDSTVLLHLLRAAVAEQNGSESCGIGGIKSFYFRKTDDFPDVKDFVERSDELYGLGVAYLTEPDFKKGLCDYLSGTGVMAIVLGTRRGDPNGGNQDCFCPSSDGWPPFMRVNPIIDWTYHDVWVFLRAMQVPYCSLYDHGYTSLGAIDNTLPNSALRRADGSYEPAYKLADGRLERVGRVHLAAPKAGVRPHPTHHHVQGQGQGQEERHPHPQAPNHLQAQQQQQNGLLPDGAGDGSTERGRARALGDGGSGRSGDDGSNGGSVAAPGSGCDGGGGAAGTHTHADAACLTHSAAIVIIGDELLSGKVEDVNARFLCRELRSLGWQVTRVVFVPDDVDEIASAVRALAAVVHVVLTAGGIGPTLDDVTMKGIARAVGQPLVRLPALVERLSSYFGGEAALTEAHLKMAEGPQHMDLIDYNLPGSDQVSKFPLLRINNIYVLPGVPSLLVQKWSALKPRLKEAALAPFRNATLRLSLKDETTIAPALVRVASTHGLDVAVGSYPVDHGIIITLDSKNSEKLEAAIADIQELLPEESLVALERDVDSLV</sequence>
<keyword evidence="9" id="KW-0067">ATP-binding</keyword>
<comment type="catalytic activity">
    <reaction evidence="12">
        <text>FMN + ATP + H(+) = FAD + diphosphate</text>
        <dbReference type="Rhea" id="RHEA:17237"/>
        <dbReference type="ChEBI" id="CHEBI:15378"/>
        <dbReference type="ChEBI" id="CHEBI:30616"/>
        <dbReference type="ChEBI" id="CHEBI:33019"/>
        <dbReference type="ChEBI" id="CHEBI:57692"/>
        <dbReference type="ChEBI" id="CHEBI:58210"/>
        <dbReference type="EC" id="2.7.7.2"/>
    </reaction>
</comment>
<dbReference type="InterPro" id="IPR001453">
    <property type="entry name" value="MoaB/Mog_dom"/>
</dbReference>
<dbReference type="PANTHER" id="PTHR23293:SF9">
    <property type="entry name" value="FAD SYNTHASE"/>
    <property type="match status" value="1"/>
</dbReference>
<evidence type="ECO:0000256" key="6">
    <source>
        <dbReference type="ARBA" id="ARBA00022695"/>
    </source>
</evidence>
<keyword evidence="8" id="KW-0274">FAD</keyword>
<evidence type="ECO:0000256" key="13">
    <source>
        <dbReference type="SAM" id="MobiDB-lite"/>
    </source>
</evidence>
<evidence type="ECO:0000256" key="12">
    <source>
        <dbReference type="ARBA" id="ARBA00049494"/>
    </source>
</evidence>
<dbReference type="EMBL" id="BNCQ01000050">
    <property type="protein sequence ID" value="GIM13603.1"/>
    <property type="molecule type" value="Genomic_DNA"/>
</dbReference>
<feature type="compositionally biased region" description="Low complexity" evidence="13">
    <location>
        <begin position="259"/>
        <end position="275"/>
    </location>
</feature>
<dbReference type="SUPFAM" id="SSF52402">
    <property type="entry name" value="Adenine nucleotide alpha hydrolases-like"/>
    <property type="match status" value="1"/>
</dbReference>
<dbReference type="Pfam" id="PF24102">
    <property type="entry name" value="FLAD1_M"/>
    <property type="match status" value="1"/>
</dbReference>
<dbReference type="SUPFAM" id="SSF53218">
    <property type="entry name" value="Molybdenum cofactor biosynthesis proteins"/>
    <property type="match status" value="1"/>
</dbReference>
<dbReference type="Gene3D" id="3.40.50.620">
    <property type="entry name" value="HUPs"/>
    <property type="match status" value="1"/>
</dbReference>
<feature type="domain" description="MoaB/Mog" evidence="14">
    <location>
        <begin position="339"/>
        <end position="506"/>
    </location>
</feature>
<dbReference type="PANTHER" id="PTHR23293">
    <property type="entry name" value="FAD SYNTHETASE-RELATED FMN ADENYLYLTRANSFERASE"/>
    <property type="match status" value="1"/>
</dbReference>
<dbReference type="GO" id="GO:0003919">
    <property type="term" value="F:FMN adenylyltransferase activity"/>
    <property type="evidence" value="ECO:0007669"/>
    <property type="project" value="UniProtKB-EC"/>
</dbReference>
<dbReference type="SMART" id="SM00852">
    <property type="entry name" value="MoCF_biosynth"/>
    <property type="match status" value="1"/>
</dbReference>
<proteinExistence type="predicted"/>
<evidence type="ECO:0000256" key="11">
    <source>
        <dbReference type="ARBA" id="ARBA00031871"/>
    </source>
</evidence>
<comment type="caution">
    <text evidence="16">The sequence shown here is derived from an EMBL/GenBank/DDBJ whole genome shotgun (WGS) entry which is preliminary data.</text>
</comment>
<dbReference type="Gene3D" id="3.40.980.10">
    <property type="entry name" value="MoaB/Mog-like domain"/>
    <property type="match status" value="1"/>
</dbReference>
<dbReference type="InterPro" id="IPR014729">
    <property type="entry name" value="Rossmann-like_a/b/a_fold"/>
</dbReference>
<dbReference type="OrthoDB" id="270728at2759"/>
<evidence type="ECO:0000259" key="14">
    <source>
        <dbReference type="SMART" id="SM00852"/>
    </source>
</evidence>
<dbReference type="GO" id="GO:0005524">
    <property type="term" value="F:ATP binding"/>
    <property type="evidence" value="ECO:0007669"/>
    <property type="project" value="UniProtKB-KW"/>
</dbReference>
<dbReference type="CDD" id="cd00885">
    <property type="entry name" value="cinA"/>
    <property type="match status" value="1"/>
</dbReference>
<evidence type="ECO:0000313" key="16">
    <source>
        <dbReference type="EMBL" id="GIM13603.1"/>
    </source>
</evidence>
<evidence type="ECO:0000256" key="3">
    <source>
        <dbReference type="ARBA" id="ARBA00022630"/>
    </source>
</evidence>
<dbReference type="Pfam" id="PF00994">
    <property type="entry name" value="MoCF_biosynth"/>
    <property type="match status" value="1"/>
</dbReference>
<dbReference type="Pfam" id="PF01507">
    <property type="entry name" value="PAPS_reduct"/>
    <property type="match status" value="1"/>
</dbReference>
<dbReference type="AlphaFoldDB" id="A0A8J4GT93"/>
<keyword evidence="3" id="KW-0285">Flavoprotein</keyword>
<evidence type="ECO:0000313" key="18">
    <source>
        <dbReference type="Proteomes" id="UP000747110"/>
    </source>
</evidence>
<reference evidence="16" key="1">
    <citation type="journal article" date="2021" name="Proc. Natl. Acad. Sci. U.S.A.">
        <title>Three genomes in the algal genus Volvox reveal the fate of a haploid sex-determining region after a transition to homothallism.</title>
        <authorList>
            <person name="Yamamoto K."/>
            <person name="Hamaji T."/>
            <person name="Kawai-Toyooka H."/>
            <person name="Matsuzaki R."/>
            <person name="Takahashi F."/>
            <person name="Nishimura Y."/>
            <person name="Kawachi M."/>
            <person name="Noguchi H."/>
            <person name="Minakuchi Y."/>
            <person name="Umen J.G."/>
            <person name="Toyoda A."/>
            <person name="Nozaki H."/>
        </authorList>
    </citation>
    <scope>NUCLEOTIDE SEQUENCE</scope>
    <source>
        <strain evidence="16">NIES-3785</strain>
        <strain evidence="15">NIES-3786</strain>
    </source>
</reference>
<evidence type="ECO:0000313" key="15">
    <source>
        <dbReference type="EMBL" id="GIL79129.1"/>
    </source>
</evidence>
<evidence type="ECO:0000256" key="7">
    <source>
        <dbReference type="ARBA" id="ARBA00022741"/>
    </source>
</evidence>
<keyword evidence="4" id="KW-0288">FMN</keyword>
<dbReference type="CDD" id="cd23948">
    <property type="entry name" value="FAD_synthase"/>
    <property type="match status" value="1"/>
</dbReference>
<dbReference type="EMBL" id="BNCP01000015">
    <property type="protein sequence ID" value="GIL79129.1"/>
    <property type="molecule type" value="Genomic_DNA"/>
</dbReference>
<keyword evidence="5" id="KW-0808">Transferase</keyword>
<evidence type="ECO:0000256" key="5">
    <source>
        <dbReference type="ARBA" id="ARBA00022679"/>
    </source>
</evidence>
<dbReference type="InterPro" id="IPR036425">
    <property type="entry name" value="MoaB/Mog-like_dom_sf"/>
</dbReference>
<evidence type="ECO:0000256" key="4">
    <source>
        <dbReference type="ARBA" id="ARBA00022643"/>
    </source>
</evidence>
<dbReference type="InterPro" id="IPR056596">
    <property type="entry name" value="FLAD1_M"/>
</dbReference>
<evidence type="ECO:0000256" key="9">
    <source>
        <dbReference type="ARBA" id="ARBA00022840"/>
    </source>
</evidence>
<keyword evidence="18" id="KW-1185">Reference proteome</keyword>
<accession>A0A8J4GT93</accession>
<comment type="pathway">
    <text evidence="1">Cofactor biosynthesis; FAD biosynthesis; FAD from FMN: step 1/1.</text>
</comment>
<evidence type="ECO:0000256" key="2">
    <source>
        <dbReference type="ARBA" id="ARBA00012393"/>
    </source>
</evidence>
<keyword evidence="7" id="KW-0547">Nucleotide-binding</keyword>
<dbReference type="Proteomes" id="UP000747110">
    <property type="component" value="Unassembled WGS sequence"/>
</dbReference>
<evidence type="ECO:0000256" key="8">
    <source>
        <dbReference type="ARBA" id="ARBA00022827"/>
    </source>
</evidence>
<dbReference type="Proteomes" id="UP000722791">
    <property type="component" value="Unassembled WGS sequence"/>
</dbReference>
<protein>
    <recommendedName>
        <fullName evidence="2">FAD synthase</fullName>
        <ecNumber evidence="2">2.7.7.2</ecNumber>
    </recommendedName>
    <alternativeName>
        <fullName evidence="10">FAD pyrophosphorylase</fullName>
    </alternativeName>
    <alternativeName>
        <fullName evidence="11">FMN adenylyltransferase</fullName>
    </alternativeName>
</protein>
<evidence type="ECO:0000256" key="1">
    <source>
        <dbReference type="ARBA" id="ARBA00004726"/>
    </source>
</evidence>
<dbReference type="EC" id="2.7.7.2" evidence="2"/>
<gene>
    <name evidence="15" type="ORF">Vretifemale_8518</name>
    <name evidence="16" type="ORF">Vretimale_16674</name>
</gene>
<organism evidence="16 17">
    <name type="scientific">Volvox reticuliferus</name>
    <dbReference type="NCBI Taxonomy" id="1737510"/>
    <lineage>
        <taxon>Eukaryota</taxon>
        <taxon>Viridiplantae</taxon>
        <taxon>Chlorophyta</taxon>
        <taxon>core chlorophytes</taxon>
        <taxon>Chlorophyceae</taxon>
        <taxon>CS clade</taxon>
        <taxon>Chlamydomonadales</taxon>
        <taxon>Volvocaceae</taxon>
        <taxon>Volvox</taxon>
    </lineage>
</organism>
<dbReference type="GO" id="GO:0006747">
    <property type="term" value="P:FAD biosynthetic process"/>
    <property type="evidence" value="ECO:0007669"/>
    <property type="project" value="TreeGrafter"/>
</dbReference>
<feature type="compositionally biased region" description="Gly residues" evidence="13">
    <location>
        <begin position="292"/>
        <end position="306"/>
    </location>
</feature>
<evidence type="ECO:0000313" key="17">
    <source>
        <dbReference type="Proteomes" id="UP000722791"/>
    </source>
</evidence>
<dbReference type="InterPro" id="IPR002500">
    <property type="entry name" value="PAPS_reduct_dom"/>
</dbReference>
<feature type="region of interest" description="Disordered" evidence="13">
    <location>
        <begin position="230"/>
        <end position="312"/>
    </location>
</feature>
<name>A0A8J4GT93_9CHLO</name>
<keyword evidence="6" id="KW-0548">Nucleotidyltransferase</keyword>
<evidence type="ECO:0000256" key="10">
    <source>
        <dbReference type="ARBA" id="ARBA00031145"/>
    </source>
</evidence>